<dbReference type="Gene3D" id="3.40.50.720">
    <property type="entry name" value="NAD(P)-binding Rossmann-like Domain"/>
    <property type="match status" value="1"/>
</dbReference>
<dbReference type="InterPro" id="IPR014188">
    <property type="entry name" value="Acrylyl-CoA_reductase_AcuI"/>
</dbReference>
<dbReference type="KEGG" id="coh:EAV92_22030"/>
<dbReference type="SMART" id="SM00829">
    <property type="entry name" value="PKS_ER"/>
    <property type="match status" value="1"/>
</dbReference>
<feature type="domain" description="Enoyl reductase (ER)" evidence="1">
    <location>
        <begin position="14"/>
        <end position="326"/>
    </location>
</feature>
<name>A0A3G3K5L6_9BACL</name>
<evidence type="ECO:0000313" key="3">
    <source>
        <dbReference type="Proteomes" id="UP000269097"/>
    </source>
</evidence>
<dbReference type="Pfam" id="PF00107">
    <property type="entry name" value="ADH_zinc_N"/>
    <property type="match status" value="1"/>
</dbReference>
<proteinExistence type="predicted"/>
<reference evidence="2 3" key="1">
    <citation type="submission" date="2018-10" db="EMBL/GenBank/DDBJ databases">
        <title>Genome Sequence of Cohnella sp.</title>
        <authorList>
            <person name="Srinivasan S."/>
            <person name="Kim M.K."/>
        </authorList>
    </citation>
    <scope>NUCLEOTIDE SEQUENCE [LARGE SCALE GENOMIC DNA]</scope>
    <source>
        <strain evidence="2 3">18JY8-7</strain>
    </source>
</reference>
<gene>
    <name evidence="2" type="ORF">EAV92_22030</name>
</gene>
<dbReference type="AlphaFoldDB" id="A0A3G3K5L6"/>
<evidence type="ECO:0000313" key="2">
    <source>
        <dbReference type="EMBL" id="AYQ75775.1"/>
    </source>
</evidence>
<dbReference type="InterPro" id="IPR051397">
    <property type="entry name" value="Zn-ADH-like_protein"/>
</dbReference>
<dbReference type="Gene3D" id="3.90.180.10">
    <property type="entry name" value="Medium-chain alcohol dehydrogenases, catalytic domain"/>
    <property type="match status" value="1"/>
</dbReference>
<dbReference type="Pfam" id="PF08240">
    <property type="entry name" value="ADH_N"/>
    <property type="match status" value="1"/>
</dbReference>
<dbReference type="InterPro" id="IPR013154">
    <property type="entry name" value="ADH-like_N"/>
</dbReference>
<dbReference type="SUPFAM" id="SSF50129">
    <property type="entry name" value="GroES-like"/>
    <property type="match status" value="1"/>
</dbReference>
<evidence type="ECO:0000259" key="1">
    <source>
        <dbReference type="SMART" id="SM00829"/>
    </source>
</evidence>
<dbReference type="Proteomes" id="UP000269097">
    <property type="component" value="Chromosome"/>
</dbReference>
<dbReference type="CDD" id="cd05280">
    <property type="entry name" value="MDR_yhdh_yhfp"/>
    <property type="match status" value="1"/>
</dbReference>
<accession>A0A3G3K5L6</accession>
<dbReference type="InterPro" id="IPR013149">
    <property type="entry name" value="ADH-like_C"/>
</dbReference>
<dbReference type="InterPro" id="IPR036291">
    <property type="entry name" value="NAD(P)-bd_dom_sf"/>
</dbReference>
<protein>
    <submittedName>
        <fullName evidence="2">Oxidoreductase</fullName>
    </submittedName>
</protein>
<dbReference type="InterPro" id="IPR011032">
    <property type="entry name" value="GroES-like_sf"/>
</dbReference>
<organism evidence="2 3">
    <name type="scientific">Cohnella candidum</name>
    <dbReference type="NCBI Taxonomy" id="2674991"/>
    <lineage>
        <taxon>Bacteria</taxon>
        <taxon>Bacillati</taxon>
        <taxon>Bacillota</taxon>
        <taxon>Bacilli</taxon>
        <taxon>Bacillales</taxon>
        <taxon>Paenibacillaceae</taxon>
        <taxon>Cohnella</taxon>
    </lineage>
</organism>
<dbReference type="SUPFAM" id="SSF51735">
    <property type="entry name" value="NAD(P)-binding Rossmann-fold domains"/>
    <property type="match status" value="1"/>
</dbReference>
<dbReference type="PANTHER" id="PTHR43677">
    <property type="entry name" value="SHORT-CHAIN DEHYDROGENASE/REDUCTASE"/>
    <property type="match status" value="1"/>
</dbReference>
<sequence>MQPFQALVVDKADGEFRIGVRTRTEGDLPEGDLLIQVAYSSLNYKDALACVPDGNIVKRYPFVPGIDLAGIVVESRDDRFENGDEVLVTGYELGVAHEGGFSQYARVPAAWAVKLPDGLSLKEAMIYGTAGFTAALSVNELRHSGVTPERGPVLVTGATGGVGSMAVAMLAKLGYEVEAVTGKLDMRGELLRLGAARIVERSELVPDPSRPLGKQRWGGAVDCVGGDLLAAVLGGIRYGGAVAASGLAGGSGLPATVFPFILRGVRLIGIDSVLAPMDVRLETWMRLASEFKPDRLDAMYTEISLEQVPECVSAMLAGQSRGRWLVKLA</sequence>
<keyword evidence="3" id="KW-1185">Reference proteome</keyword>
<dbReference type="EMBL" id="CP033433">
    <property type="protein sequence ID" value="AYQ75775.1"/>
    <property type="molecule type" value="Genomic_DNA"/>
</dbReference>
<dbReference type="InterPro" id="IPR020843">
    <property type="entry name" value="ER"/>
</dbReference>
<dbReference type="PANTHER" id="PTHR43677:SF1">
    <property type="entry name" value="ACRYLYL-COA REDUCTASE ACUI-RELATED"/>
    <property type="match status" value="1"/>
</dbReference>
<dbReference type="GO" id="GO:0043957">
    <property type="term" value="F:acryloyl-CoA reductase (NADPH) activity"/>
    <property type="evidence" value="ECO:0007669"/>
    <property type="project" value="TreeGrafter"/>
</dbReference>
<dbReference type="NCBIfam" id="TIGR02823">
    <property type="entry name" value="oxido_YhdH"/>
    <property type="match status" value="1"/>
</dbReference>